<accession>A0A2U2AH19</accession>
<dbReference type="PROSITE" id="PS51257">
    <property type="entry name" value="PROKAR_LIPOPROTEIN"/>
    <property type="match status" value="1"/>
</dbReference>
<dbReference type="Pfam" id="PF02470">
    <property type="entry name" value="MlaD"/>
    <property type="match status" value="1"/>
</dbReference>
<organism evidence="3 4">
    <name type="scientific">Ignatzschineria ureiclastica</name>
    <dbReference type="NCBI Taxonomy" id="472582"/>
    <lineage>
        <taxon>Bacteria</taxon>
        <taxon>Pseudomonadati</taxon>
        <taxon>Pseudomonadota</taxon>
        <taxon>Gammaproteobacteria</taxon>
        <taxon>Cardiobacteriales</taxon>
        <taxon>Ignatzschineriaceae</taxon>
        <taxon>Ignatzschineria</taxon>
    </lineage>
</organism>
<keyword evidence="1" id="KW-0472">Membrane</keyword>
<feature type="domain" description="Mce/MlaD" evidence="2">
    <location>
        <begin position="41"/>
        <end position="115"/>
    </location>
</feature>
<dbReference type="AlphaFoldDB" id="A0A2U2AH19"/>
<dbReference type="PANTHER" id="PTHR36698">
    <property type="entry name" value="BLL5892 PROTEIN"/>
    <property type="match status" value="1"/>
</dbReference>
<evidence type="ECO:0000259" key="2">
    <source>
        <dbReference type="Pfam" id="PF02470"/>
    </source>
</evidence>
<sequence length="314" mass="33678">MEHKFNYTVVGLFVLGFLACLITLIIWLTNGFEKVNTIEYKVITNESVAGLSINSPIDYRGVNVGKVAAIELNNNDPRYVTILLDIDVGTPIKRDTEAVLMSRGITGIVNVSLTGGTPQAGDLLPTKEDPIPTIKNGPSLAQRLDEALDDITHSLTDLSQKLGSILTTQNIDNFSDILSNTNSFTQDLAAAGGKIRALTEKAGTTLDTITPQLKSAADSIYNLAQHTKDSAKKLDSIMTKANTVLDSANVALGSANSTFKTWNGLGEEANGSIQNIFPTLENALYNFSLLMQELEATPNAIIMGKPKQKPGPGE</sequence>
<evidence type="ECO:0000313" key="3">
    <source>
        <dbReference type="EMBL" id="PWD81927.1"/>
    </source>
</evidence>
<name>A0A2U2AH19_9GAMM</name>
<dbReference type="Proteomes" id="UP000245020">
    <property type="component" value="Unassembled WGS sequence"/>
</dbReference>
<protein>
    <submittedName>
        <fullName evidence="3">MCE family protein</fullName>
    </submittedName>
</protein>
<keyword evidence="1" id="KW-0812">Transmembrane</keyword>
<dbReference type="Gene3D" id="1.20.120.20">
    <property type="entry name" value="Apolipoprotein"/>
    <property type="match status" value="1"/>
</dbReference>
<feature type="transmembrane region" description="Helical" evidence="1">
    <location>
        <begin position="7"/>
        <end position="28"/>
    </location>
</feature>
<dbReference type="EMBL" id="QEWQ01000001">
    <property type="protein sequence ID" value="PWD81927.1"/>
    <property type="molecule type" value="Genomic_DNA"/>
</dbReference>
<comment type="caution">
    <text evidence="3">The sequence shown here is derived from an EMBL/GenBank/DDBJ whole genome shotgun (WGS) entry which is preliminary data.</text>
</comment>
<gene>
    <name evidence="3" type="ORF">DC083_01740</name>
</gene>
<keyword evidence="4" id="KW-1185">Reference proteome</keyword>
<reference evidence="4" key="1">
    <citation type="submission" date="2018-05" db="EMBL/GenBank/DDBJ databases">
        <title>Ignatzschineria dubaiensis sp. nov., isolated from necrotic foot tissues of dromedaries (Camelus dromedarius) and associated maggots in Dubai, United Arab Emirates.</title>
        <authorList>
            <person name="Tsang C.C."/>
            <person name="Tang J.Y.M."/>
            <person name="Fong J.Y.H."/>
            <person name="Kinne J."/>
            <person name="Lee H.H."/>
            <person name="Joseph M."/>
            <person name="Jose S."/>
            <person name="Schuster R.K."/>
            <person name="Tang Y."/>
            <person name="Sivakumar S."/>
            <person name="Chen J.H.K."/>
            <person name="Teng J.L.L."/>
            <person name="Lau S.K.P."/>
            <person name="Wernery U."/>
            <person name="Woo P.C.Y."/>
        </authorList>
    </citation>
    <scope>NUCLEOTIDE SEQUENCE [LARGE SCALE GENOMIC DNA]</scope>
    <source>
        <strain evidence="4">KCTC 22644</strain>
    </source>
</reference>
<proteinExistence type="predicted"/>
<dbReference type="OrthoDB" id="9806984at2"/>
<dbReference type="InterPro" id="IPR003399">
    <property type="entry name" value="Mce/MlaD"/>
</dbReference>
<keyword evidence="1" id="KW-1133">Transmembrane helix</keyword>
<evidence type="ECO:0000256" key="1">
    <source>
        <dbReference type="SAM" id="Phobius"/>
    </source>
</evidence>
<dbReference type="RefSeq" id="WP_109188544.1">
    <property type="nucleotide sequence ID" value="NZ_BMYA01000001.1"/>
</dbReference>
<evidence type="ECO:0000313" key="4">
    <source>
        <dbReference type="Proteomes" id="UP000245020"/>
    </source>
</evidence>
<dbReference type="PANTHER" id="PTHR36698:SF2">
    <property type="entry name" value="MCE_MLAD DOMAIN-CONTAINING PROTEIN"/>
    <property type="match status" value="1"/>
</dbReference>